<feature type="transmembrane region" description="Helical" evidence="18">
    <location>
        <begin position="293"/>
        <end position="312"/>
    </location>
</feature>
<proteinExistence type="inferred from homology"/>
<feature type="transmembrane region" description="Helical" evidence="18">
    <location>
        <begin position="82"/>
        <end position="101"/>
    </location>
</feature>
<feature type="transmembrane region" description="Helical" evidence="18">
    <location>
        <begin position="137"/>
        <end position="155"/>
    </location>
</feature>
<gene>
    <name evidence="21" type="primary">nad2</name>
</gene>
<evidence type="ECO:0000256" key="16">
    <source>
        <dbReference type="ARBA" id="ARBA00023136"/>
    </source>
</evidence>
<evidence type="ECO:0000256" key="17">
    <source>
        <dbReference type="ARBA" id="ARBA00049551"/>
    </source>
</evidence>
<dbReference type="InterPro" id="IPR001750">
    <property type="entry name" value="ND/Mrp_TM"/>
</dbReference>
<dbReference type="InterPro" id="IPR003917">
    <property type="entry name" value="NADH_UbQ_OxRdtase_chain2"/>
</dbReference>
<dbReference type="GO" id="GO:0005743">
    <property type="term" value="C:mitochondrial inner membrane"/>
    <property type="evidence" value="ECO:0007669"/>
    <property type="project" value="UniProtKB-SubCell"/>
</dbReference>
<dbReference type="GO" id="GO:0008137">
    <property type="term" value="F:NADH dehydrogenase (ubiquinone) activity"/>
    <property type="evidence" value="ECO:0007669"/>
    <property type="project" value="UniProtKB-EC"/>
</dbReference>
<evidence type="ECO:0000259" key="20">
    <source>
        <dbReference type="Pfam" id="PF00361"/>
    </source>
</evidence>
<dbReference type="AlphaFoldDB" id="A0A7T1HF25"/>
<evidence type="ECO:0000256" key="4">
    <source>
        <dbReference type="ARBA" id="ARBA00012944"/>
    </source>
</evidence>
<evidence type="ECO:0000256" key="13">
    <source>
        <dbReference type="ARBA" id="ARBA00023027"/>
    </source>
</evidence>
<evidence type="ECO:0000256" key="18">
    <source>
        <dbReference type="RuleBase" id="RU003403"/>
    </source>
</evidence>
<dbReference type="EMBL" id="MW199172">
    <property type="protein sequence ID" value="QPN54270.1"/>
    <property type="molecule type" value="Genomic_DNA"/>
</dbReference>
<evidence type="ECO:0000256" key="9">
    <source>
        <dbReference type="ARBA" id="ARBA00022792"/>
    </source>
</evidence>
<comment type="similarity">
    <text evidence="3 18">Belongs to the complex I subunit 2 family.</text>
</comment>
<comment type="subcellular location">
    <subcellularLocation>
        <location evidence="2 18">Mitochondrion inner membrane</location>
        <topology evidence="2 18">Multi-pass membrane protein</topology>
    </subcellularLocation>
</comment>
<dbReference type="PANTHER" id="PTHR46552">
    <property type="entry name" value="NADH-UBIQUINONE OXIDOREDUCTASE CHAIN 2"/>
    <property type="match status" value="1"/>
</dbReference>
<feature type="chain" id="PRO_5031409968" description="NADH-ubiquinone oxidoreductase chain 2" evidence="19">
    <location>
        <begin position="21"/>
        <end position="313"/>
    </location>
</feature>
<protein>
    <recommendedName>
        <fullName evidence="5 18">NADH-ubiquinone oxidoreductase chain 2</fullName>
        <ecNumber evidence="4 18">7.1.1.2</ecNumber>
    </recommendedName>
</protein>
<name>A0A7T1HF25_9NEOP</name>
<feature type="transmembrane region" description="Helical" evidence="18">
    <location>
        <begin position="224"/>
        <end position="245"/>
    </location>
</feature>
<feature type="transmembrane region" description="Helical" evidence="18">
    <location>
        <begin position="50"/>
        <end position="70"/>
    </location>
</feature>
<comment type="catalytic activity">
    <reaction evidence="17 18">
        <text>a ubiquinone + NADH + 5 H(+)(in) = a ubiquinol + NAD(+) + 4 H(+)(out)</text>
        <dbReference type="Rhea" id="RHEA:29091"/>
        <dbReference type="Rhea" id="RHEA-COMP:9565"/>
        <dbReference type="Rhea" id="RHEA-COMP:9566"/>
        <dbReference type="ChEBI" id="CHEBI:15378"/>
        <dbReference type="ChEBI" id="CHEBI:16389"/>
        <dbReference type="ChEBI" id="CHEBI:17976"/>
        <dbReference type="ChEBI" id="CHEBI:57540"/>
        <dbReference type="ChEBI" id="CHEBI:57945"/>
        <dbReference type="EC" id="7.1.1.2"/>
    </reaction>
</comment>
<organism evidence="21">
    <name type="scientific">Myrsidea sp. ADS-2020</name>
    <dbReference type="NCBI Taxonomy" id="2794901"/>
    <lineage>
        <taxon>Eukaryota</taxon>
        <taxon>Metazoa</taxon>
        <taxon>Ecdysozoa</taxon>
        <taxon>Arthropoda</taxon>
        <taxon>Hexapoda</taxon>
        <taxon>Insecta</taxon>
        <taxon>Pterygota</taxon>
        <taxon>Neoptera</taxon>
        <taxon>Paraneoptera</taxon>
        <taxon>Psocodea</taxon>
        <taxon>Troctomorpha</taxon>
        <taxon>Phthiraptera</taxon>
        <taxon>Amblycera</taxon>
        <taxon>Menoponidae</taxon>
        <taxon>Myrsidea</taxon>
    </lineage>
</organism>
<evidence type="ECO:0000256" key="10">
    <source>
        <dbReference type="ARBA" id="ARBA00022967"/>
    </source>
</evidence>
<feature type="domain" description="NADH:quinone oxidoreductase/Mrp antiporter transmembrane" evidence="20">
    <location>
        <begin position="80"/>
        <end position="263"/>
    </location>
</feature>
<accession>A0A7T1HF25</accession>
<keyword evidence="19" id="KW-0732">Signal</keyword>
<keyword evidence="7 18" id="KW-0679">Respiratory chain</keyword>
<evidence type="ECO:0000256" key="2">
    <source>
        <dbReference type="ARBA" id="ARBA00004448"/>
    </source>
</evidence>
<comment type="function">
    <text evidence="1">Core subunit of the mitochondrial membrane respiratory chain NADH dehydrogenase (Complex I) that is believed to belong to the minimal assembly required for catalysis. Complex I functions in the transfer of electrons from NADH to the respiratory chain. The immediate electron acceptor for the enzyme is believed to be ubiquinone.</text>
</comment>
<keyword evidence="6" id="KW-0813">Transport</keyword>
<keyword evidence="15 18" id="KW-0496">Mitochondrion</keyword>
<evidence type="ECO:0000313" key="21">
    <source>
        <dbReference type="EMBL" id="QPN54270.1"/>
    </source>
</evidence>
<evidence type="ECO:0000256" key="14">
    <source>
        <dbReference type="ARBA" id="ARBA00023075"/>
    </source>
</evidence>
<evidence type="ECO:0000256" key="1">
    <source>
        <dbReference type="ARBA" id="ARBA00003257"/>
    </source>
</evidence>
<keyword evidence="16 18" id="KW-0472">Membrane</keyword>
<keyword evidence="9 18" id="KW-0999">Mitochondrion inner membrane</keyword>
<evidence type="ECO:0000256" key="7">
    <source>
        <dbReference type="ARBA" id="ARBA00022660"/>
    </source>
</evidence>
<evidence type="ECO:0000256" key="19">
    <source>
        <dbReference type="SAM" id="SignalP"/>
    </source>
</evidence>
<feature type="signal peptide" evidence="19">
    <location>
        <begin position="1"/>
        <end position="20"/>
    </location>
</feature>
<dbReference type="PANTHER" id="PTHR46552:SF1">
    <property type="entry name" value="NADH-UBIQUINONE OXIDOREDUCTASE CHAIN 2"/>
    <property type="match status" value="1"/>
</dbReference>
<evidence type="ECO:0000256" key="8">
    <source>
        <dbReference type="ARBA" id="ARBA00022692"/>
    </source>
</evidence>
<dbReference type="Pfam" id="PF00361">
    <property type="entry name" value="Proton_antipo_M"/>
    <property type="match status" value="1"/>
</dbReference>
<evidence type="ECO:0000256" key="3">
    <source>
        <dbReference type="ARBA" id="ARBA00007012"/>
    </source>
</evidence>
<reference evidence="21" key="1">
    <citation type="journal article" date="2020" name="Gene">
        <title>Structure, gene order, and nucleotide composition of mitochondrial genomes in parasitic lice from Amblycera.</title>
        <authorList>
            <person name="Sweet A.D."/>
            <person name="Johnson K.P."/>
            <person name="Cao Y."/>
            <person name="de Moya R.S."/>
            <person name="Skinner R.K."/>
            <person name="Tan M."/>
            <person name="Virrueta-Herrera S."/>
            <person name="Cameron S.L."/>
        </authorList>
    </citation>
    <scope>NUCLEOTIDE SEQUENCE</scope>
    <source>
        <strain evidence="21">Mysp</strain>
    </source>
</reference>
<evidence type="ECO:0000256" key="12">
    <source>
        <dbReference type="ARBA" id="ARBA00022989"/>
    </source>
</evidence>
<keyword evidence="13 18" id="KW-0520">NAD</keyword>
<keyword evidence="12 18" id="KW-1133">Transmembrane helix</keyword>
<evidence type="ECO:0000256" key="5">
    <source>
        <dbReference type="ARBA" id="ARBA00021008"/>
    </source>
</evidence>
<geneLocation type="mitochondrion" evidence="21"/>
<feature type="transmembrane region" description="Helical" evidence="18">
    <location>
        <begin position="254"/>
        <end position="273"/>
    </location>
</feature>
<dbReference type="InterPro" id="IPR050175">
    <property type="entry name" value="Complex_I_Subunit_2"/>
</dbReference>
<evidence type="ECO:0000256" key="15">
    <source>
        <dbReference type="ARBA" id="ARBA00023128"/>
    </source>
</evidence>
<dbReference type="PRINTS" id="PR01436">
    <property type="entry name" value="NADHDHGNASE2"/>
</dbReference>
<evidence type="ECO:0000256" key="11">
    <source>
        <dbReference type="ARBA" id="ARBA00022982"/>
    </source>
</evidence>
<keyword evidence="8 18" id="KW-0812">Transmembrane</keyword>
<keyword evidence="11 18" id="KW-0249">Electron transport</keyword>
<dbReference type="GO" id="GO:0006120">
    <property type="term" value="P:mitochondrial electron transport, NADH to ubiquinone"/>
    <property type="evidence" value="ECO:0007669"/>
    <property type="project" value="InterPro"/>
</dbReference>
<comment type="function">
    <text evidence="18">Core subunit of the mitochondrial membrane respiratory chain NADH dehydrogenase (Complex I) which catalyzes electron transfer from NADH through the respiratory chain, using ubiquinone as an electron acceptor. Essential for the catalytic activity and assembly of complex I.</text>
</comment>
<keyword evidence="10 18" id="KW-1278">Translocase</keyword>
<evidence type="ECO:0000256" key="6">
    <source>
        <dbReference type="ARBA" id="ARBA00022448"/>
    </source>
</evidence>
<keyword evidence="14 18" id="KW-0830">Ubiquinone</keyword>
<feature type="transmembrane region" description="Helical" evidence="18">
    <location>
        <begin position="186"/>
        <end position="204"/>
    </location>
</feature>
<dbReference type="EC" id="7.1.1.2" evidence="4 18"/>
<sequence>MWMIMMQMFFLLLITSFIFSSDSFWSVWVGLELFSFFLMPWLIEGESKMSKVYVFFYFLMQFLASIGVLISSLTLLNKCFSIVLFSSLLMKMSCFPFHSWFVNILPYISWEKILVLTSLSKLTPLAIMNLYNPHQSWFIWTLILGLLVPLSGYNTSCLRSIVAYSSVAHSSWLVLCVCLSKAISLFYILMYLVISMPLCIFFMVEATTSMKSALAAKKEQAHLIITTLVLSGIPPFLGFVPKFLVVQSLVSSGALVEASIMGVMAILPIYFYFKTGILSMSMKAYMEFSFSNSFGVIMVTTLSASILALICLT</sequence>